<sequence>MFNMFVIRIQAQVAFLINLTSYTVASLSCDPGIIWPVECIPYPLRYLSLALPQTYASESLRCIMYRGKVYAKIDPAAVNNMCEAQLHVNNLISDVIRNISMCLNHLSALSCV</sequence>
<keyword evidence="3" id="KW-1185">Reference proteome</keyword>
<name>A0ABU7BQ19_9TELE</name>
<evidence type="ECO:0000313" key="2">
    <source>
        <dbReference type="EMBL" id="MED6252566.1"/>
    </source>
</evidence>
<gene>
    <name evidence="2" type="ORF">ATANTOWER_013646</name>
</gene>
<evidence type="ECO:0000313" key="3">
    <source>
        <dbReference type="Proteomes" id="UP001345963"/>
    </source>
</evidence>
<dbReference type="EMBL" id="JAHUTI010061871">
    <property type="protein sequence ID" value="MED6252566.1"/>
    <property type="molecule type" value="Genomic_DNA"/>
</dbReference>
<protein>
    <submittedName>
        <fullName evidence="2">Uncharacterized protein</fullName>
    </submittedName>
</protein>
<keyword evidence="1" id="KW-0732">Signal</keyword>
<accession>A0ABU7BQ19</accession>
<feature type="signal peptide" evidence="1">
    <location>
        <begin position="1"/>
        <end position="25"/>
    </location>
</feature>
<reference evidence="2 3" key="1">
    <citation type="submission" date="2021-07" db="EMBL/GenBank/DDBJ databases">
        <authorList>
            <person name="Palmer J.M."/>
        </authorList>
    </citation>
    <scope>NUCLEOTIDE SEQUENCE [LARGE SCALE GENOMIC DNA]</scope>
    <source>
        <strain evidence="2 3">AT_MEX2019</strain>
        <tissue evidence="2">Muscle</tissue>
    </source>
</reference>
<proteinExistence type="predicted"/>
<dbReference type="Proteomes" id="UP001345963">
    <property type="component" value="Unassembled WGS sequence"/>
</dbReference>
<comment type="caution">
    <text evidence="2">The sequence shown here is derived from an EMBL/GenBank/DDBJ whole genome shotgun (WGS) entry which is preliminary data.</text>
</comment>
<feature type="chain" id="PRO_5045687254" evidence="1">
    <location>
        <begin position="26"/>
        <end position="112"/>
    </location>
</feature>
<evidence type="ECO:0000256" key="1">
    <source>
        <dbReference type="SAM" id="SignalP"/>
    </source>
</evidence>
<organism evidence="2 3">
    <name type="scientific">Ataeniobius toweri</name>
    <dbReference type="NCBI Taxonomy" id="208326"/>
    <lineage>
        <taxon>Eukaryota</taxon>
        <taxon>Metazoa</taxon>
        <taxon>Chordata</taxon>
        <taxon>Craniata</taxon>
        <taxon>Vertebrata</taxon>
        <taxon>Euteleostomi</taxon>
        <taxon>Actinopterygii</taxon>
        <taxon>Neopterygii</taxon>
        <taxon>Teleostei</taxon>
        <taxon>Neoteleostei</taxon>
        <taxon>Acanthomorphata</taxon>
        <taxon>Ovalentaria</taxon>
        <taxon>Atherinomorphae</taxon>
        <taxon>Cyprinodontiformes</taxon>
        <taxon>Goodeidae</taxon>
        <taxon>Ataeniobius</taxon>
    </lineage>
</organism>